<evidence type="ECO:0000313" key="1">
    <source>
        <dbReference type="EMBL" id="OWK16895.1"/>
    </source>
</evidence>
<protein>
    <submittedName>
        <fullName evidence="1">Uncharacterized protein</fullName>
    </submittedName>
</protein>
<dbReference type="EMBL" id="MKHE01000003">
    <property type="protein sequence ID" value="OWK16895.1"/>
    <property type="molecule type" value="Genomic_DNA"/>
</dbReference>
<dbReference type="InterPro" id="IPR047876">
    <property type="entry name" value="SHKBP1/KCTD3"/>
</dbReference>
<reference evidence="1 2" key="1">
    <citation type="journal article" date="2018" name="Mol. Genet. Genomics">
        <title>The red deer Cervus elaphus genome CerEla1.0: sequencing, annotating, genes, and chromosomes.</title>
        <authorList>
            <person name="Bana N.A."/>
            <person name="Nyiri A."/>
            <person name="Nagy J."/>
            <person name="Frank K."/>
            <person name="Nagy T."/>
            <person name="Steger V."/>
            <person name="Schiller M."/>
            <person name="Lakatos P."/>
            <person name="Sugar L."/>
            <person name="Horn P."/>
            <person name="Barta E."/>
            <person name="Orosz L."/>
        </authorList>
    </citation>
    <scope>NUCLEOTIDE SEQUENCE [LARGE SCALE GENOMIC DNA]</scope>
    <source>
        <strain evidence="1">Hungarian</strain>
    </source>
</reference>
<dbReference type="OrthoDB" id="6077599at2759"/>
<name>A0A212DF74_CEREH</name>
<comment type="caution">
    <text evidence="1">The sequence shown here is derived from an EMBL/GenBank/DDBJ whole genome shotgun (WGS) entry which is preliminary data.</text>
</comment>
<gene>
    <name evidence="1" type="ORF">Celaphus_00011783</name>
</gene>
<keyword evidence="2" id="KW-1185">Reference proteome</keyword>
<sequence>MGSRPRHYLFTGHTNGCIQMWDLTTTMDTVNKSEDKDVGGLTEDLLKRLDQCDLCTSHCATPKISLATSVVQHSHLWTSDSSLQLQYHETIHEAETLPEKSFRARRTESFHSYRDFQTVNLNKNIGSIVPENSNLGPIQAEVKRATGQYN</sequence>
<accession>A0A212DF74</accession>
<proteinExistence type="predicted"/>
<evidence type="ECO:0000313" key="2">
    <source>
        <dbReference type="Proteomes" id="UP000242450"/>
    </source>
</evidence>
<organism evidence="1 2">
    <name type="scientific">Cervus elaphus hippelaphus</name>
    <name type="common">European red deer</name>
    <dbReference type="NCBI Taxonomy" id="46360"/>
    <lineage>
        <taxon>Eukaryota</taxon>
        <taxon>Metazoa</taxon>
        <taxon>Chordata</taxon>
        <taxon>Craniata</taxon>
        <taxon>Vertebrata</taxon>
        <taxon>Euteleostomi</taxon>
        <taxon>Mammalia</taxon>
        <taxon>Eutheria</taxon>
        <taxon>Laurasiatheria</taxon>
        <taxon>Artiodactyla</taxon>
        <taxon>Ruminantia</taxon>
        <taxon>Pecora</taxon>
        <taxon>Cervidae</taxon>
        <taxon>Cervinae</taxon>
        <taxon>Cervus</taxon>
    </lineage>
</organism>
<dbReference type="AlphaFoldDB" id="A0A212DF74"/>
<feature type="non-terminal residue" evidence="1">
    <location>
        <position position="150"/>
    </location>
</feature>
<dbReference type="PANTHER" id="PTHR15859">
    <property type="entry name" value="SETA BINDING PROTEIN 1"/>
    <property type="match status" value="1"/>
</dbReference>
<dbReference type="PANTHER" id="PTHR15859:SF2">
    <property type="entry name" value="BTB_POZ DOMAIN-CONTAINING PROTEIN KCTD3"/>
    <property type="match status" value="1"/>
</dbReference>
<dbReference type="Proteomes" id="UP000242450">
    <property type="component" value="Chromosome 3"/>
</dbReference>